<dbReference type="HOGENOM" id="CLU_2494329_0_0_5"/>
<name>B8IMQ5_METNO</name>
<dbReference type="STRING" id="460265.Mnod_5404"/>
<protein>
    <submittedName>
        <fullName evidence="1">Uncharacterized protein</fullName>
    </submittedName>
</protein>
<sequence>MTTNTTPTTAADLYLPLDEDTQALGVAEAVFFDGDTLDAVAARTKRPKEEVAGLLLKFSLKAAHLAVTELGEALGVQGSAEPSPSA</sequence>
<gene>
    <name evidence="1" type="ordered locus">Mnod_5404</name>
</gene>
<evidence type="ECO:0000313" key="1">
    <source>
        <dbReference type="EMBL" id="ACL60248.1"/>
    </source>
</evidence>
<keyword evidence="2" id="KW-1185">Reference proteome</keyword>
<proteinExistence type="predicted"/>
<dbReference type="RefSeq" id="WP_015931857.1">
    <property type="nucleotide sequence ID" value="NC_011894.1"/>
</dbReference>
<reference evidence="1 2" key="1">
    <citation type="submission" date="2009-01" db="EMBL/GenBank/DDBJ databases">
        <title>Complete sequence of chromosome of Methylobacterium nodulans ORS 2060.</title>
        <authorList>
            <consortium name="US DOE Joint Genome Institute"/>
            <person name="Lucas S."/>
            <person name="Copeland A."/>
            <person name="Lapidus A."/>
            <person name="Glavina del Rio T."/>
            <person name="Dalin E."/>
            <person name="Tice H."/>
            <person name="Bruce D."/>
            <person name="Goodwin L."/>
            <person name="Pitluck S."/>
            <person name="Sims D."/>
            <person name="Brettin T."/>
            <person name="Detter J.C."/>
            <person name="Han C."/>
            <person name="Larimer F."/>
            <person name="Land M."/>
            <person name="Hauser L."/>
            <person name="Kyrpides N."/>
            <person name="Ivanova N."/>
            <person name="Marx C.J."/>
            <person name="Richardson P."/>
        </authorList>
    </citation>
    <scope>NUCLEOTIDE SEQUENCE [LARGE SCALE GENOMIC DNA]</scope>
    <source>
        <strain evidence="2">LMG 21967 / CNCM I-2342 / ORS 2060</strain>
    </source>
</reference>
<evidence type="ECO:0000313" key="2">
    <source>
        <dbReference type="Proteomes" id="UP000008207"/>
    </source>
</evidence>
<organism evidence="1 2">
    <name type="scientific">Methylobacterium nodulans (strain LMG 21967 / CNCM I-2342 / ORS 2060)</name>
    <dbReference type="NCBI Taxonomy" id="460265"/>
    <lineage>
        <taxon>Bacteria</taxon>
        <taxon>Pseudomonadati</taxon>
        <taxon>Pseudomonadota</taxon>
        <taxon>Alphaproteobacteria</taxon>
        <taxon>Hyphomicrobiales</taxon>
        <taxon>Methylobacteriaceae</taxon>
        <taxon>Methylobacterium</taxon>
    </lineage>
</organism>
<dbReference type="AlphaFoldDB" id="B8IMQ5"/>
<dbReference type="KEGG" id="mno:Mnod_5404"/>
<dbReference type="Proteomes" id="UP000008207">
    <property type="component" value="Chromosome"/>
</dbReference>
<dbReference type="EMBL" id="CP001349">
    <property type="protein sequence ID" value="ACL60248.1"/>
    <property type="molecule type" value="Genomic_DNA"/>
</dbReference>
<accession>B8IMQ5</accession>